<keyword evidence="7 14" id="KW-0812">Transmembrane</keyword>
<keyword evidence="10" id="KW-0067">ATP-binding</keyword>
<evidence type="ECO:0000256" key="9">
    <source>
        <dbReference type="ARBA" id="ARBA00022777"/>
    </source>
</evidence>
<keyword evidence="13 14" id="KW-0472">Membrane</keyword>
<dbReference type="InterPro" id="IPR004358">
    <property type="entry name" value="Sig_transdc_His_kin-like_C"/>
</dbReference>
<dbReference type="RefSeq" id="WP_013559216.1">
    <property type="nucleotide sequence ID" value="NC_014960.1"/>
</dbReference>
<evidence type="ECO:0000256" key="1">
    <source>
        <dbReference type="ARBA" id="ARBA00000085"/>
    </source>
</evidence>
<dbReference type="SUPFAM" id="SSF55874">
    <property type="entry name" value="ATPase domain of HSP90 chaperone/DNA topoisomerase II/histidine kinase"/>
    <property type="match status" value="1"/>
</dbReference>
<keyword evidence="6" id="KW-0808">Transferase</keyword>
<keyword evidence="18" id="KW-1185">Reference proteome</keyword>
<evidence type="ECO:0000256" key="5">
    <source>
        <dbReference type="ARBA" id="ARBA00022553"/>
    </source>
</evidence>
<accession>E8N2L7</accession>
<dbReference type="Gene3D" id="3.30.565.10">
    <property type="entry name" value="Histidine kinase-like ATPase, C-terminal domain"/>
    <property type="match status" value="1"/>
</dbReference>
<evidence type="ECO:0000256" key="2">
    <source>
        <dbReference type="ARBA" id="ARBA00004651"/>
    </source>
</evidence>
<evidence type="ECO:0000259" key="15">
    <source>
        <dbReference type="PROSITE" id="PS50109"/>
    </source>
</evidence>
<organism evidence="17 18">
    <name type="scientific">Anaerolinea thermophila (strain DSM 14523 / JCM 11388 / NBRC 100420 / UNI-1)</name>
    <dbReference type="NCBI Taxonomy" id="926569"/>
    <lineage>
        <taxon>Bacteria</taxon>
        <taxon>Bacillati</taxon>
        <taxon>Chloroflexota</taxon>
        <taxon>Anaerolineae</taxon>
        <taxon>Anaerolineales</taxon>
        <taxon>Anaerolineaceae</taxon>
        <taxon>Anaerolinea</taxon>
    </lineage>
</organism>
<dbReference type="SMART" id="SM00304">
    <property type="entry name" value="HAMP"/>
    <property type="match status" value="1"/>
</dbReference>
<keyword evidence="9 17" id="KW-0418">Kinase</keyword>
<dbReference type="InterPro" id="IPR005467">
    <property type="entry name" value="His_kinase_dom"/>
</dbReference>
<dbReference type="Proteomes" id="UP000008922">
    <property type="component" value="Chromosome"/>
</dbReference>
<dbReference type="InterPro" id="IPR050398">
    <property type="entry name" value="HssS/ArlS-like"/>
</dbReference>
<feature type="transmembrane region" description="Helical" evidence="14">
    <location>
        <begin position="171"/>
        <end position="191"/>
    </location>
</feature>
<dbReference type="SMART" id="SM00387">
    <property type="entry name" value="HATPase_c"/>
    <property type="match status" value="1"/>
</dbReference>
<dbReference type="EC" id="2.7.13.3" evidence="3"/>
<dbReference type="SUPFAM" id="SSF158472">
    <property type="entry name" value="HAMP domain-like"/>
    <property type="match status" value="1"/>
</dbReference>
<evidence type="ECO:0000256" key="12">
    <source>
        <dbReference type="ARBA" id="ARBA00023012"/>
    </source>
</evidence>
<gene>
    <name evidence="17" type="ordered locus">ANT_07890</name>
</gene>
<dbReference type="FunFam" id="3.30.565.10:FF:000006">
    <property type="entry name" value="Sensor histidine kinase WalK"/>
    <property type="match status" value="1"/>
</dbReference>
<dbReference type="Pfam" id="PF02518">
    <property type="entry name" value="HATPase_c"/>
    <property type="match status" value="1"/>
</dbReference>
<dbReference type="EMBL" id="AP012029">
    <property type="protein sequence ID" value="BAJ62823.1"/>
    <property type="molecule type" value="Genomic_DNA"/>
</dbReference>
<proteinExistence type="predicted"/>
<dbReference type="Gene3D" id="6.10.340.10">
    <property type="match status" value="1"/>
</dbReference>
<sequence>MMKSLYWKLSLAILLAAFTTAGLFAVFMRVTNADRLMQFVIDQQRTKLVQALSEYYQAQGSWDNIQIQWKEIERQTLPVEWQRPLDDEGGTPPPRETWERRGFFSLADSQGKVLVSGTPEYPLNETLNQQALKDGSPITVNGETVGFLLSPRRLVNLRPEEARFLTRVNQALVIGGAGALLIALIIGIFLARTLTRPIKDLTLAATRMAQGELEQQVEVRSQDEIGQLAQAFNLMSQQIARANQLRRQMTADIAHDLRTPLTVIAGYIESMRDGVLQPTPQRLDLIYQEIERLQKMVNDLRMLSQADAGELNLHPQPTQPLALLKRAAHLFQHHAEQAGINLKVEASETLPAILVDEDRMMQVLDNLISNALRYTSAGGEITLRAKQDGKQVRLQVADTGTGIPSEELPRIFERFHRVDPSRHSESGGSGLGLAIVRALVEAQGGKVSAESELGKGTTITTEFPALE</sequence>
<dbReference type="CDD" id="cd00075">
    <property type="entry name" value="HATPase"/>
    <property type="match status" value="1"/>
</dbReference>
<dbReference type="SUPFAM" id="SSF47384">
    <property type="entry name" value="Homodimeric domain of signal transducing histidine kinase"/>
    <property type="match status" value="1"/>
</dbReference>
<evidence type="ECO:0000256" key="8">
    <source>
        <dbReference type="ARBA" id="ARBA00022741"/>
    </source>
</evidence>
<dbReference type="PANTHER" id="PTHR45528:SF1">
    <property type="entry name" value="SENSOR HISTIDINE KINASE CPXA"/>
    <property type="match status" value="1"/>
</dbReference>
<evidence type="ECO:0000256" key="10">
    <source>
        <dbReference type="ARBA" id="ARBA00022840"/>
    </source>
</evidence>
<evidence type="ECO:0000259" key="16">
    <source>
        <dbReference type="PROSITE" id="PS50885"/>
    </source>
</evidence>
<evidence type="ECO:0000256" key="7">
    <source>
        <dbReference type="ARBA" id="ARBA00022692"/>
    </source>
</evidence>
<protein>
    <recommendedName>
        <fullName evidence="3">histidine kinase</fullName>
        <ecNumber evidence="3">2.7.13.3</ecNumber>
    </recommendedName>
</protein>
<evidence type="ECO:0000256" key="13">
    <source>
        <dbReference type="ARBA" id="ARBA00023136"/>
    </source>
</evidence>
<keyword evidence="11 14" id="KW-1133">Transmembrane helix</keyword>
<dbReference type="GO" id="GO:0005886">
    <property type="term" value="C:plasma membrane"/>
    <property type="evidence" value="ECO:0007669"/>
    <property type="project" value="UniProtKB-SubCell"/>
</dbReference>
<evidence type="ECO:0000256" key="6">
    <source>
        <dbReference type="ARBA" id="ARBA00022679"/>
    </source>
</evidence>
<evidence type="ECO:0000313" key="17">
    <source>
        <dbReference type="EMBL" id="BAJ62823.1"/>
    </source>
</evidence>
<comment type="subcellular location">
    <subcellularLocation>
        <location evidence="2">Cell membrane</location>
        <topology evidence="2">Multi-pass membrane protein</topology>
    </subcellularLocation>
</comment>
<keyword evidence="4" id="KW-1003">Cell membrane</keyword>
<dbReference type="eggNOG" id="COG2770">
    <property type="taxonomic scope" value="Bacteria"/>
</dbReference>
<name>E8N2L7_ANATU</name>
<dbReference type="PANTHER" id="PTHR45528">
    <property type="entry name" value="SENSOR HISTIDINE KINASE CPXA"/>
    <property type="match status" value="1"/>
</dbReference>
<evidence type="ECO:0000256" key="4">
    <source>
        <dbReference type="ARBA" id="ARBA00022475"/>
    </source>
</evidence>
<evidence type="ECO:0000256" key="14">
    <source>
        <dbReference type="SAM" id="Phobius"/>
    </source>
</evidence>
<dbReference type="InterPro" id="IPR036890">
    <property type="entry name" value="HATPase_C_sf"/>
</dbReference>
<dbReference type="SMART" id="SM00388">
    <property type="entry name" value="HisKA"/>
    <property type="match status" value="1"/>
</dbReference>
<evidence type="ECO:0000313" key="18">
    <source>
        <dbReference type="Proteomes" id="UP000008922"/>
    </source>
</evidence>
<dbReference type="InterPro" id="IPR003661">
    <property type="entry name" value="HisK_dim/P_dom"/>
</dbReference>
<dbReference type="eggNOG" id="COG5002">
    <property type="taxonomic scope" value="Bacteria"/>
</dbReference>
<keyword evidence="5" id="KW-0597">Phosphoprotein</keyword>
<dbReference type="Gene3D" id="1.10.287.130">
    <property type="match status" value="1"/>
</dbReference>
<evidence type="ECO:0000256" key="3">
    <source>
        <dbReference type="ARBA" id="ARBA00012438"/>
    </source>
</evidence>
<dbReference type="PRINTS" id="PR00344">
    <property type="entry name" value="BCTRLSENSOR"/>
</dbReference>
<dbReference type="PROSITE" id="PS50885">
    <property type="entry name" value="HAMP"/>
    <property type="match status" value="1"/>
</dbReference>
<dbReference type="OrthoDB" id="9800372at2"/>
<comment type="catalytic activity">
    <reaction evidence="1">
        <text>ATP + protein L-histidine = ADP + protein N-phospho-L-histidine.</text>
        <dbReference type="EC" id="2.7.13.3"/>
    </reaction>
</comment>
<dbReference type="GO" id="GO:0000155">
    <property type="term" value="F:phosphorelay sensor kinase activity"/>
    <property type="evidence" value="ECO:0007669"/>
    <property type="project" value="InterPro"/>
</dbReference>
<keyword evidence="12" id="KW-0902">Two-component regulatory system</keyword>
<dbReference type="GO" id="GO:0005524">
    <property type="term" value="F:ATP binding"/>
    <property type="evidence" value="ECO:0007669"/>
    <property type="project" value="UniProtKB-KW"/>
</dbReference>
<evidence type="ECO:0000256" key="11">
    <source>
        <dbReference type="ARBA" id="ARBA00022989"/>
    </source>
</evidence>
<dbReference type="KEGG" id="atm:ANT_07890"/>
<dbReference type="CDD" id="cd06225">
    <property type="entry name" value="HAMP"/>
    <property type="match status" value="1"/>
</dbReference>
<dbReference type="InterPro" id="IPR003594">
    <property type="entry name" value="HATPase_dom"/>
</dbReference>
<dbReference type="AlphaFoldDB" id="E8N2L7"/>
<keyword evidence="8" id="KW-0547">Nucleotide-binding</keyword>
<dbReference type="InterPro" id="IPR003660">
    <property type="entry name" value="HAMP_dom"/>
</dbReference>
<dbReference type="Pfam" id="PF00512">
    <property type="entry name" value="HisKA"/>
    <property type="match status" value="1"/>
</dbReference>
<dbReference type="InterPro" id="IPR036097">
    <property type="entry name" value="HisK_dim/P_sf"/>
</dbReference>
<dbReference type="PROSITE" id="PS50109">
    <property type="entry name" value="HIS_KIN"/>
    <property type="match status" value="1"/>
</dbReference>
<dbReference type="STRING" id="926569.ANT_07890"/>
<dbReference type="Pfam" id="PF00672">
    <property type="entry name" value="HAMP"/>
    <property type="match status" value="1"/>
</dbReference>
<dbReference type="CDD" id="cd00082">
    <property type="entry name" value="HisKA"/>
    <property type="match status" value="1"/>
</dbReference>
<dbReference type="InParanoid" id="E8N2L7"/>
<feature type="domain" description="Histidine kinase" evidence="15">
    <location>
        <begin position="252"/>
        <end position="467"/>
    </location>
</feature>
<dbReference type="HOGENOM" id="CLU_000445_89_6_0"/>
<feature type="domain" description="HAMP" evidence="16">
    <location>
        <begin position="192"/>
        <end position="244"/>
    </location>
</feature>
<reference evidence="17 18" key="1">
    <citation type="submission" date="2010-12" db="EMBL/GenBank/DDBJ databases">
        <title>Whole genome sequence of Anaerolinea thermophila UNI-1.</title>
        <authorList>
            <person name="Narita-Yamada S."/>
            <person name="Kishi E."/>
            <person name="Watanabe Y."/>
            <person name="Takasaki K."/>
            <person name="Ankai A."/>
            <person name="Oguchi A."/>
            <person name="Fukui S."/>
            <person name="Takahashi M."/>
            <person name="Yashiro I."/>
            <person name="Hosoyama A."/>
            <person name="Sekiguchi Y."/>
            <person name="Hanada S."/>
            <person name="Fujita N."/>
        </authorList>
    </citation>
    <scope>NUCLEOTIDE SEQUENCE [LARGE SCALE GENOMIC DNA]</scope>
    <source>
        <strain evidence="18">DSM 14523 / JCM 11388 / NBRC 100420 / UNI-1</strain>
    </source>
</reference>